<dbReference type="RefSeq" id="WP_285609128.1">
    <property type="nucleotide sequence ID" value="NZ_BSDC01000003.1"/>
</dbReference>
<keyword evidence="3" id="KW-1185">Reference proteome</keyword>
<comment type="caution">
    <text evidence="2">The sequence shown here is derived from an EMBL/GenBank/DDBJ whole genome shotgun (WGS) entry which is preliminary data.</text>
</comment>
<evidence type="ECO:0000313" key="2">
    <source>
        <dbReference type="EMBL" id="GLH67759.1"/>
    </source>
</evidence>
<feature type="transmembrane region" description="Helical" evidence="1">
    <location>
        <begin position="87"/>
        <end position="106"/>
    </location>
</feature>
<reference evidence="2" key="1">
    <citation type="journal article" date="2023" name="Antonie Van Leeuwenhoek">
        <title>Mesoterricola silvestris gen. nov., sp. nov., Mesoterricola sediminis sp. nov., Geothrix oryzae sp. nov., Geothrix edaphica sp. nov., Geothrix rubra sp. nov., and Geothrix limicola sp. nov., six novel members of Acidobacteriota isolated from soils.</title>
        <authorList>
            <person name="Itoh H."/>
            <person name="Sugisawa Y."/>
            <person name="Mise K."/>
            <person name="Xu Z."/>
            <person name="Kuniyasu M."/>
            <person name="Ushijima N."/>
            <person name="Kawano K."/>
            <person name="Kobayashi E."/>
            <person name="Shiratori Y."/>
            <person name="Masuda Y."/>
            <person name="Senoo K."/>
        </authorList>
    </citation>
    <scope>NUCLEOTIDE SEQUENCE</scope>
    <source>
        <strain evidence="2">Red802</strain>
    </source>
</reference>
<evidence type="ECO:0008006" key="4">
    <source>
        <dbReference type="Google" id="ProtNLM"/>
    </source>
</evidence>
<dbReference type="Proteomes" id="UP001165044">
    <property type="component" value="Unassembled WGS sequence"/>
</dbReference>
<evidence type="ECO:0000256" key="1">
    <source>
        <dbReference type="SAM" id="Phobius"/>
    </source>
</evidence>
<dbReference type="EMBL" id="BSDC01000003">
    <property type="protein sequence ID" value="GLH67759.1"/>
    <property type="molecule type" value="Genomic_DNA"/>
</dbReference>
<name>A0ABQ5Q005_9BACT</name>
<sequence length="168" mass="17794">MNPGPLPLPAACAAALADIETDPLDPGPAAEAHLKVCTACSEARVVFLAQEDSPDALAPVGYFDHLPGRILRKLPARPTLRRHLGPLGWAAAAVVLMAVGTGAFLAGRANRTPYVEATLPRQPDILEVSTSDTPFHNREEEAAQIQALSPEEMKALLKRLDAAPAPTR</sequence>
<proteinExistence type="predicted"/>
<gene>
    <name evidence="2" type="ORF">GETHED_21230</name>
</gene>
<accession>A0ABQ5Q005</accession>
<keyword evidence="1" id="KW-0472">Membrane</keyword>
<keyword evidence="1" id="KW-0812">Transmembrane</keyword>
<organism evidence="2 3">
    <name type="scientific">Geothrix edaphica</name>
    <dbReference type="NCBI Taxonomy" id="2927976"/>
    <lineage>
        <taxon>Bacteria</taxon>
        <taxon>Pseudomonadati</taxon>
        <taxon>Acidobacteriota</taxon>
        <taxon>Holophagae</taxon>
        <taxon>Holophagales</taxon>
        <taxon>Holophagaceae</taxon>
        <taxon>Geothrix</taxon>
    </lineage>
</organism>
<protein>
    <recommendedName>
        <fullName evidence="4">Zf-HC2 domain-containing protein</fullName>
    </recommendedName>
</protein>
<evidence type="ECO:0000313" key="3">
    <source>
        <dbReference type="Proteomes" id="UP001165044"/>
    </source>
</evidence>
<keyword evidence="1" id="KW-1133">Transmembrane helix</keyword>